<feature type="transmembrane region" description="Helical" evidence="6">
    <location>
        <begin position="312"/>
        <end position="331"/>
    </location>
</feature>
<feature type="domain" description="Major facilitator superfamily (MFS) profile" evidence="7">
    <location>
        <begin position="13"/>
        <end position="398"/>
    </location>
</feature>
<dbReference type="OrthoDB" id="145388at2"/>
<feature type="transmembrane region" description="Helical" evidence="6">
    <location>
        <begin position="223"/>
        <end position="247"/>
    </location>
</feature>
<gene>
    <name evidence="8" type="ORF">E1181_06585</name>
</gene>
<comment type="subcellular location">
    <subcellularLocation>
        <location evidence="1">Cell membrane</location>
        <topology evidence="1">Multi-pass membrane protein</topology>
    </subcellularLocation>
</comment>
<dbReference type="CDD" id="cd06173">
    <property type="entry name" value="MFS_MefA_like"/>
    <property type="match status" value="1"/>
</dbReference>
<dbReference type="GO" id="GO:0005886">
    <property type="term" value="C:plasma membrane"/>
    <property type="evidence" value="ECO:0007669"/>
    <property type="project" value="UniProtKB-SubCell"/>
</dbReference>
<dbReference type="Pfam" id="PF07690">
    <property type="entry name" value="MFS_1"/>
    <property type="match status" value="1"/>
</dbReference>
<evidence type="ECO:0000256" key="6">
    <source>
        <dbReference type="SAM" id="Phobius"/>
    </source>
</evidence>
<evidence type="ECO:0000256" key="1">
    <source>
        <dbReference type="ARBA" id="ARBA00004651"/>
    </source>
</evidence>
<feature type="transmembrane region" description="Helical" evidence="6">
    <location>
        <begin position="374"/>
        <end position="392"/>
    </location>
</feature>
<feature type="transmembrane region" description="Helical" evidence="6">
    <location>
        <begin position="253"/>
        <end position="274"/>
    </location>
</feature>
<feature type="transmembrane region" description="Helical" evidence="6">
    <location>
        <begin position="167"/>
        <end position="191"/>
    </location>
</feature>
<feature type="transmembrane region" description="Helical" evidence="6">
    <location>
        <begin position="286"/>
        <end position="306"/>
    </location>
</feature>
<dbReference type="RefSeq" id="WP_132673005.1">
    <property type="nucleotide sequence ID" value="NZ_SMKS01000006.1"/>
</dbReference>
<dbReference type="GO" id="GO:0022857">
    <property type="term" value="F:transmembrane transporter activity"/>
    <property type="evidence" value="ECO:0007669"/>
    <property type="project" value="InterPro"/>
</dbReference>
<evidence type="ECO:0000256" key="5">
    <source>
        <dbReference type="ARBA" id="ARBA00023136"/>
    </source>
</evidence>
<dbReference type="InterPro" id="IPR036259">
    <property type="entry name" value="MFS_trans_sf"/>
</dbReference>
<evidence type="ECO:0000256" key="2">
    <source>
        <dbReference type="ARBA" id="ARBA00022475"/>
    </source>
</evidence>
<dbReference type="Proteomes" id="UP000295674">
    <property type="component" value="Unassembled WGS sequence"/>
</dbReference>
<keyword evidence="4 6" id="KW-1133">Transmembrane helix</keyword>
<dbReference type="PROSITE" id="PS50850">
    <property type="entry name" value="MFS"/>
    <property type="match status" value="1"/>
</dbReference>
<dbReference type="PANTHER" id="PTHR23513">
    <property type="entry name" value="INTEGRAL MEMBRANE EFFLUX PROTEIN-RELATED"/>
    <property type="match status" value="1"/>
</dbReference>
<name>A0A4R4VRY5_9PSEU</name>
<feature type="transmembrane region" description="Helical" evidence="6">
    <location>
        <begin position="48"/>
        <end position="71"/>
    </location>
</feature>
<dbReference type="InterPro" id="IPR020846">
    <property type="entry name" value="MFS_dom"/>
</dbReference>
<comment type="caution">
    <text evidence="8">The sequence shown here is derived from an EMBL/GenBank/DDBJ whole genome shotgun (WGS) entry which is preliminary data.</text>
</comment>
<evidence type="ECO:0000259" key="7">
    <source>
        <dbReference type="PROSITE" id="PS50850"/>
    </source>
</evidence>
<dbReference type="AlphaFoldDB" id="A0A4R4VRY5"/>
<dbReference type="Gene3D" id="1.20.1250.20">
    <property type="entry name" value="MFS general substrate transporter like domains"/>
    <property type="match status" value="1"/>
</dbReference>
<keyword evidence="5 6" id="KW-0472">Membrane</keyword>
<accession>A0A4R4VRY5</accession>
<proteinExistence type="predicted"/>
<evidence type="ECO:0000313" key="8">
    <source>
        <dbReference type="EMBL" id="TDD08612.1"/>
    </source>
</evidence>
<sequence length="412" mass="41480">MTRGVRSGLGSRSFRHLLAAWAVSSVGDGVLSAALPLVTAVITRDPLAMSAVALATVLPWLLVALPAGAIVDRLPVRRTLVVSHLFRSAVTLSLAAVIATGAPAVPVLVVGGFLLGSAETFADSASQSLLVSLAGPSELERANGRVVSVETTGVEIAGPLAAATLFAWEPALCFAAVGVALAVAALLAFAVRDVQPAVAERTSLRSEVVAGLRFLVKQPALRAVVGVVGVTALLTSGVNAVAFLYAIEVVRLPAASVPTLLVCTAIGTLLAAPVASRWAARWGSGAVMISALLVLAAGIALLGAVAVPPLIWVAYFVMGAGAGAWNVLSAANRQRLTPRPLTGRVTSAHRVLAWGLMPLGAGLAGPIAEVTSLQAVILGAAVVLLAVVAVAAPRLRRLPGAEEAGETSGSSG</sequence>
<dbReference type="EMBL" id="SMKS01000006">
    <property type="protein sequence ID" value="TDD08612.1"/>
    <property type="molecule type" value="Genomic_DNA"/>
</dbReference>
<dbReference type="PANTHER" id="PTHR23513:SF6">
    <property type="entry name" value="MAJOR FACILITATOR SUPERFAMILY ASSOCIATED DOMAIN-CONTAINING PROTEIN"/>
    <property type="match status" value="1"/>
</dbReference>
<dbReference type="SUPFAM" id="SSF103473">
    <property type="entry name" value="MFS general substrate transporter"/>
    <property type="match status" value="1"/>
</dbReference>
<evidence type="ECO:0000256" key="3">
    <source>
        <dbReference type="ARBA" id="ARBA00022692"/>
    </source>
</evidence>
<feature type="transmembrane region" description="Helical" evidence="6">
    <location>
        <begin position="92"/>
        <end position="115"/>
    </location>
</feature>
<evidence type="ECO:0000313" key="9">
    <source>
        <dbReference type="Proteomes" id="UP000295674"/>
    </source>
</evidence>
<dbReference type="InterPro" id="IPR011701">
    <property type="entry name" value="MFS"/>
</dbReference>
<evidence type="ECO:0000256" key="4">
    <source>
        <dbReference type="ARBA" id="ARBA00022989"/>
    </source>
</evidence>
<keyword evidence="3 6" id="KW-0812">Transmembrane</keyword>
<keyword evidence="9" id="KW-1185">Reference proteome</keyword>
<reference evidence="8 9" key="1">
    <citation type="submission" date="2019-03" db="EMBL/GenBank/DDBJ databases">
        <title>Draft genome sequences of novel Actinobacteria.</title>
        <authorList>
            <person name="Sahin N."/>
            <person name="Ay H."/>
            <person name="Saygin H."/>
        </authorList>
    </citation>
    <scope>NUCLEOTIDE SEQUENCE [LARGE SCALE GENOMIC DNA]</scope>
    <source>
        <strain evidence="8 9">16K309</strain>
    </source>
</reference>
<protein>
    <submittedName>
        <fullName evidence="8">MFS transporter</fullName>
    </submittedName>
</protein>
<feature type="transmembrane region" description="Helical" evidence="6">
    <location>
        <begin position="351"/>
        <end position="368"/>
    </location>
</feature>
<keyword evidence="2" id="KW-1003">Cell membrane</keyword>
<organism evidence="8 9">
    <name type="scientific">Saccharopolyspora terrae</name>
    <dbReference type="NCBI Taxonomy" id="2530384"/>
    <lineage>
        <taxon>Bacteria</taxon>
        <taxon>Bacillati</taxon>
        <taxon>Actinomycetota</taxon>
        <taxon>Actinomycetes</taxon>
        <taxon>Pseudonocardiales</taxon>
        <taxon>Pseudonocardiaceae</taxon>
        <taxon>Saccharopolyspora</taxon>
    </lineage>
</organism>